<protein>
    <submittedName>
        <fullName evidence="2">Uncharacterized protein</fullName>
    </submittedName>
</protein>
<comment type="caution">
    <text evidence="2">The sequence shown here is derived from an EMBL/GenBank/DDBJ whole genome shotgun (WGS) entry which is preliminary data.</text>
</comment>
<dbReference type="AlphaFoldDB" id="A0A6L2KRM7"/>
<reference evidence="2" key="1">
    <citation type="journal article" date="2019" name="Sci. Rep.">
        <title>Draft genome of Tanacetum cinerariifolium, the natural source of mosquito coil.</title>
        <authorList>
            <person name="Yamashiro T."/>
            <person name="Shiraishi A."/>
            <person name="Satake H."/>
            <person name="Nakayama K."/>
        </authorList>
    </citation>
    <scope>NUCLEOTIDE SEQUENCE</scope>
</reference>
<feature type="region of interest" description="Disordered" evidence="1">
    <location>
        <begin position="1"/>
        <end position="62"/>
    </location>
</feature>
<proteinExistence type="predicted"/>
<accession>A0A6L2KRM7</accession>
<evidence type="ECO:0000313" key="2">
    <source>
        <dbReference type="EMBL" id="GEU51966.1"/>
    </source>
</evidence>
<dbReference type="EMBL" id="BKCJ010002947">
    <property type="protein sequence ID" value="GEU51966.1"/>
    <property type="molecule type" value="Genomic_DNA"/>
</dbReference>
<name>A0A6L2KRM7_TANCI</name>
<feature type="region of interest" description="Disordered" evidence="1">
    <location>
        <begin position="182"/>
        <end position="223"/>
    </location>
</feature>
<feature type="compositionally biased region" description="Low complexity" evidence="1">
    <location>
        <begin position="8"/>
        <end position="18"/>
    </location>
</feature>
<evidence type="ECO:0000256" key="1">
    <source>
        <dbReference type="SAM" id="MobiDB-lite"/>
    </source>
</evidence>
<feature type="region of interest" description="Disordered" evidence="1">
    <location>
        <begin position="243"/>
        <end position="264"/>
    </location>
</feature>
<feature type="compositionally biased region" description="Low complexity" evidence="1">
    <location>
        <begin position="185"/>
        <end position="220"/>
    </location>
</feature>
<organism evidence="2">
    <name type="scientific">Tanacetum cinerariifolium</name>
    <name type="common">Dalmatian daisy</name>
    <name type="synonym">Chrysanthemum cinerariifolium</name>
    <dbReference type="NCBI Taxonomy" id="118510"/>
    <lineage>
        <taxon>Eukaryota</taxon>
        <taxon>Viridiplantae</taxon>
        <taxon>Streptophyta</taxon>
        <taxon>Embryophyta</taxon>
        <taxon>Tracheophyta</taxon>
        <taxon>Spermatophyta</taxon>
        <taxon>Magnoliopsida</taxon>
        <taxon>eudicotyledons</taxon>
        <taxon>Gunneridae</taxon>
        <taxon>Pentapetalae</taxon>
        <taxon>asterids</taxon>
        <taxon>campanulids</taxon>
        <taxon>Asterales</taxon>
        <taxon>Asteraceae</taxon>
        <taxon>Asteroideae</taxon>
        <taxon>Anthemideae</taxon>
        <taxon>Anthemidinae</taxon>
        <taxon>Tanacetum</taxon>
    </lineage>
</organism>
<sequence>MTPPSTHVDTTPIPIVSPTIPPSPDYTPASPDYTPASPDYSPVSDTESDLFKDPSSDHIPPLPATSPFLSSIDDSSDNDIPDTPPSLPMIHHSLRLPFLPRDHLQHLLHFNVESWFLHLWLLWVFSLDHSCEPCVPMDSFSYCCKFRVVYHVQDRRRSRLKMGSDLILRRSVICLDYVLGERDSSSSSSSETSSDSSADVLSDSASSRSSSDHSLLAPSSGMRPSHHLCSLIESIHRSSAIISARPSHDSSPASPGQYQLEWIG</sequence>
<gene>
    <name evidence="2" type="ORF">Tci_023944</name>
</gene>